<sequence>MSKNEFIKMLDEKINEYEKLIQTTEKDGLLKSNTSKTYLLHSMNFVRWCKGEFIPGDKNKCK</sequence>
<evidence type="ECO:0000313" key="2">
    <source>
        <dbReference type="Proteomes" id="UP000619101"/>
    </source>
</evidence>
<dbReference type="RefSeq" id="WP_191700124.1">
    <property type="nucleotide sequence ID" value="NZ_JACSPZ010000004.1"/>
</dbReference>
<dbReference type="EMBL" id="JACSPZ010000004">
    <property type="protein sequence ID" value="MBD8037071.1"/>
    <property type="molecule type" value="Genomic_DNA"/>
</dbReference>
<proteinExistence type="predicted"/>
<accession>A0ABR8XYN5</accession>
<name>A0ABR8XYN5_9BACL</name>
<evidence type="ECO:0000313" key="1">
    <source>
        <dbReference type="EMBL" id="MBD8037071.1"/>
    </source>
</evidence>
<protein>
    <submittedName>
        <fullName evidence="1">Uncharacterized protein</fullName>
    </submittedName>
</protein>
<dbReference type="Proteomes" id="UP000619101">
    <property type="component" value="Unassembled WGS sequence"/>
</dbReference>
<comment type="caution">
    <text evidence="1">The sequence shown here is derived from an EMBL/GenBank/DDBJ whole genome shotgun (WGS) entry which is preliminary data.</text>
</comment>
<organism evidence="1 2">
    <name type="scientific">Solibacillus faecavium</name>
    <dbReference type="NCBI Taxonomy" id="2762221"/>
    <lineage>
        <taxon>Bacteria</taxon>
        <taxon>Bacillati</taxon>
        <taxon>Bacillota</taxon>
        <taxon>Bacilli</taxon>
        <taxon>Bacillales</taxon>
        <taxon>Caryophanaceae</taxon>
        <taxon>Solibacillus</taxon>
    </lineage>
</organism>
<gene>
    <name evidence="1" type="ORF">H9635_09970</name>
</gene>
<reference evidence="1 2" key="1">
    <citation type="submission" date="2020-08" db="EMBL/GenBank/DDBJ databases">
        <title>A Genomic Blueprint of the Chicken Gut Microbiome.</title>
        <authorList>
            <person name="Gilroy R."/>
            <person name="Ravi A."/>
            <person name="Getino M."/>
            <person name="Pursley I."/>
            <person name="Horton D.L."/>
            <person name="Alikhan N.-F."/>
            <person name="Baker D."/>
            <person name="Gharbi K."/>
            <person name="Hall N."/>
            <person name="Watson M."/>
            <person name="Adriaenssens E.M."/>
            <person name="Foster-Nyarko E."/>
            <person name="Jarju S."/>
            <person name="Secka A."/>
            <person name="Antonio M."/>
            <person name="Oren A."/>
            <person name="Chaudhuri R."/>
            <person name="La Ragione R.M."/>
            <person name="Hildebrand F."/>
            <person name="Pallen M.J."/>
        </authorList>
    </citation>
    <scope>NUCLEOTIDE SEQUENCE [LARGE SCALE GENOMIC DNA]</scope>
    <source>
        <strain evidence="1 2">A46</strain>
    </source>
</reference>
<keyword evidence="2" id="KW-1185">Reference proteome</keyword>